<feature type="compositionally biased region" description="Acidic residues" evidence="1">
    <location>
        <begin position="53"/>
        <end position="78"/>
    </location>
</feature>
<organism evidence="2 3">
    <name type="scientific">Grifola frondosa</name>
    <name type="common">Maitake</name>
    <name type="synonym">Polyporus frondosus</name>
    <dbReference type="NCBI Taxonomy" id="5627"/>
    <lineage>
        <taxon>Eukaryota</taxon>
        <taxon>Fungi</taxon>
        <taxon>Dikarya</taxon>
        <taxon>Basidiomycota</taxon>
        <taxon>Agaricomycotina</taxon>
        <taxon>Agaricomycetes</taxon>
        <taxon>Polyporales</taxon>
        <taxon>Grifolaceae</taxon>
        <taxon>Grifola</taxon>
    </lineage>
</organism>
<comment type="caution">
    <text evidence="2">The sequence shown here is derived from an EMBL/GenBank/DDBJ whole genome shotgun (WGS) entry which is preliminary data.</text>
</comment>
<dbReference type="InterPro" id="IPR041078">
    <property type="entry name" value="Plavaka"/>
</dbReference>
<dbReference type="Proteomes" id="UP000092993">
    <property type="component" value="Unassembled WGS sequence"/>
</dbReference>
<feature type="region of interest" description="Disordered" evidence="1">
    <location>
        <begin position="628"/>
        <end position="653"/>
    </location>
</feature>
<dbReference type="AlphaFoldDB" id="A0A1C7LX96"/>
<feature type="region of interest" description="Disordered" evidence="1">
    <location>
        <begin position="1"/>
        <end position="131"/>
    </location>
</feature>
<gene>
    <name evidence="2" type="ORF">A0H81_10933</name>
</gene>
<evidence type="ECO:0000256" key="1">
    <source>
        <dbReference type="SAM" id="MobiDB-lite"/>
    </source>
</evidence>
<dbReference type="OMA" id="LRHFHDG"/>
<evidence type="ECO:0000313" key="2">
    <source>
        <dbReference type="EMBL" id="OBZ69148.1"/>
    </source>
</evidence>
<feature type="compositionally biased region" description="Pro residues" evidence="1">
    <location>
        <begin position="114"/>
        <end position="124"/>
    </location>
</feature>
<accession>A0A1C7LX96</accession>
<reference evidence="2 3" key="1">
    <citation type="submission" date="2016-03" db="EMBL/GenBank/DDBJ databases">
        <title>Whole genome sequencing of Grifola frondosa 9006-11.</title>
        <authorList>
            <person name="Min B."/>
            <person name="Park H."/>
            <person name="Kim J.-G."/>
            <person name="Cho H."/>
            <person name="Oh Y.-L."/>
            <person name="Kong W.-S."/>
            <person name="Choi I.-G."/>
        </authorList>
    </citation>
    <scope>NUCLEOTIDE SEQUENCE [LARGE SCALE GENOMIC DNA]</scope>
    <source>
        <strain evidence="2 3">9006-11</strain>
    </source>
</reference>
<proteinExistence type="predicted"/>
<dbReference type="EMBL" id="LUGG01000018">
    <property type="protein sequence ID" value="OBZ69148.1"/>
    <property type="molecule type" value="Genomic_DNA"/>
</dbReference>
<dbReference type="Pfam" id="PF18759">
    <property type="entry name" value="Plavaka"/>
    <property type="match status" value="2"/>
</dbReference>
<protein>
    <submittedName>
        <fullName evidence="2">Uncharacterized protein</fullName>
    </submittedName>
</protein>
<sequence length="890" mass="101112">MHPAWSTDPHEDDAETDHALEDGTEQSASSGYSEPEESGDEAQCSVNTPEGSDSSDAEDDDDDDDFPYDDGDELPDYDPADHPLEDVAPEGLTTEFHPIINGQPCDKHGIDLPPNTPPTPPTPPADDDWSPYKDRVDFETADLLYRRAQMAGSNIKELLDLWAATLLKHNDDPPFCNHKDLYRTIDSTILGDVKWESFVMSYEGEKPDRNVPAWMTASYDVWFRDPREVVRNMLVSTDFDGEIDYAPLREFVDDERRLKNFMGGDWAWRQADEIAKDPATAGAAFVPIILGSDKTTVSVATGQNEYYPLYASIGNVHNNVRRAHRNAVALIGFLAIPKITTRSLFTLNMPTWSVTLLRIAIQLNLTLHKTAEHRSFYHLPFTNDFPRADIHELIAPDILHQLIKGTFKDHLVDWVETYLVQTHGKRRAQTILADIDHRLAVVPPFSGLRKFHEGREFKQWTGDDSKALMKIYLPAIVGYVPREMVRAIRAFVEFCYLVRRNVHTNETLHQLADALDRFYRNRVIFQTTGVRPEGFSLPRQHSLRHYRYLIYEFAAPNGLCSSITESKHIKAVKKPWRRSNRFRPMGQMLLSNQRLDKLAASRVDFANRGMLKGTCLYATFRALYESEEEGATSESEAPNMPKNQPRMQDDDGAVPGPTVLAYVTMAATIQRQHSRRAIALGREIGHPRLPELIRRFLYDQLNPNSAISGMQVPLAECPEFDEIISVFYSAAATYYAPSDPSGVGGMHREHIRATPMWWGIAPRFDCAFVNLDRHSNQAGIHGLGVVRIHLLFSFKFQDVTYPCAVVRWFQRIADEPDEDTGMYIVHPEWRGRSPVTSVIHLDTIVRAAHLIGVYGDKPVPADLTSHEALDAFRYFYVNKFADHHTFETIF</sequence>
<dbReference type="STRING" id="5627.A0A1C7LX96"/>
<name>A0A1C7LX96_GRIFR</name>
<keyword evidence="3" id="KW-1185">Reference proteome</keyword>
<dbReference type="OrthoDB" id="3199698at2759"/>
<evidence type="ECO:0000313" key="3">
    <source>
        <dbReference type="Proteomes" id="UP000092993"/>
    </source>
</evidence>